<gene>
    <name evidence="1" type="ORF">BDV95DRAFT_472030</name>
</gene>
<protein>
    <submittedName>
        <fullName evidence="1">Uncharacterized protein</fullName>
    </submittedName>
</protein>
<reference evidence="1 2" key="1">
    <citation type="submission" date="2020-01" db="EMBL/GenBank/DDBJ databases">
        <authorList>
            <consortium name="DOE Joint Genome Institute"/>
            <person name="Haridas S."/>
            <person name="Albert R."/>
            <person name="Binder M."/>
            <person name="Bloem J."/>
            <person name="Labutti K."/>
            <person name="Salamov A."/>
            <person name="Andreopoulos B."/>
            <person name="Baker S.E."/>
            <person name="Barry K."/>
            <person name="Bills G."/>
            <person name="Bluhm B.H."/>
            <person name="Cannon C."/>
            <person name="Castanera R."/>
            <person name="Culley D.E."/>
            <person name="Daum C."/>
            <person name="Ezra D."/>
            <person name="Gonzalez J.B."/>
            <person name="Henrissat B."/>
            <person name="Kuo A."/>
            <person name="Liang C."/>
            <person name="Lipzen A."/>
            <person name="Lutzoni F."/>
            <person name="Magnuson J."/>
            <person name="Mondo S."/>
            <person name="Nolan M."/>
            <person name="Ohm R."/>
            <person name="Pangilinan J."/>
            <person name="Park H.-J.H."/>
            <person name="Ramirez L."/>
            <person name="Alfaro M."/>
            <person name="Sun H."/>
            <person name="Tritt A."/>
            <person name="Yoshinaga Y."/>
            <person name="Zwiers L.-H.L."/>
            <person name="Turgeon B.G."/>
            <person name="Goodwin S.B."/>
            <person name="Spatafora J.W."/>
            <person name="Crous P.W."/>
            <person name="Grigoriev I.V."/>
        </authorList>
    </citation>
    <scope>NUCLEOTIDE SEQUENCE [LARGE SCALE GENOMIC DNA]</scope>
    <source>
        <strain evidence="1 2">CBS 611.86</strain>
    </source>
</reference>
<dbReference type="AlphaFoldDB" id="A0A7C8ME19"/>
<organism evidence="1 2">
    <name type="scientific">Massariosphaeria phaeospora</name>
    <dbReference type="NCBI Taxonomy" id="100035"/>
    <lineage>
        <taxon>Eukaryota</taxon>
        <taxon>Fungi</taxon>
        <taxon>Dikarya</taxon>
        <taxon>Ascomycota</taxon>
        <taxon>Pezizomycotina</taxon>
        <taxon>Dothideomycetes</taxon>
        <taxon>Pleosporomycetidae</taxon>
        <taxon>Pleosporales</taxon>
        <taxon>Pleosporales incertae sedis</taxon>
        <taxon>Massariosphaeria</taxon>
    </lineage>
</organism>
<dbReference type="EMBL" id="JAADJZ010000008">
    <property type="protein sequence ID" value="KAF2872983.1"/>
    <property type="molecule type" value="Genomic_DNA"/>
</dbReference>
<dbReference type="OrthoDB" id="5238363at2759"/>
<name>A0A7C8ME19_9PLEO</name>
<sequence>MNSIHATLVRQQLKTFNCSYSTEYKSFIINHIFSDPQHPLHEARRRAHKHRKEEGLWWHITTAATLSKSSVVRSWVRRRLRNAFTEELKARGIREDGRILHKDMLRTSLRGLRMVLDSGKDLSLEGGLRLHARPEVIAAKFVEVRNETGFVIDALL</sequence>
<dbReference type="Proteomes" id="UP000481861">
    <property type="component" value="Unassembled WGS sequence"/>
</dbReference>
<feature type="non-terminal residue" evidence="1">
    <location>
        <position position="156"/>
    </location>
</feature>
<evidence type="ECO:0000313" key="1">
    <source>
        <dbReference type="EMBL" id="KAF2872983.1"/>
    </source>
</evidence>
<keyword evidence="2" id="KW-1185">Reference proteome</keyword>
<proteinExistence type="predicted"/>
<accession>A0A7C8ME19</accession>
<evidence type="ECO:0000313" key="2">
    <source>
        <dbReference type="Proteomes" id="UP000481861"/>
    </source>
</evidence>
<comment type="caution">
    <text evidence="1">The sequence shown here is derived from an EMBL/GenBank/DDBJ whole genome shotgun (WGS) entry which is preliminary data.</text>
</comment>